<sequence>MGWQARIQFPGAIYHVFVRGYERRDIYEDRDDYYLFIEALVKFFEFAQYEVWCYALLDNPPGFCNSIRKL</sequence>
<comment type="caution">
    <text evidence="1">The sequence shown here is derived from an EMBL/GenBank/DDBJ whole genome shotgun (WGS) entry which is preliminary data.</text>
</comment>
<reference evidence="1 2" key="1">
    <citation type="submission" date="2024-09" db="EMBL/GenBank/DDBJ databases">
        <title>Laminarin stimulates single cell rates of sulfate reduction while oxygen inhibits transcriptomic activity in coastal marine sediment.</title>
        <authorList>
            <person name="Lindsay M."/>
            <person name="Orcutt B."/>
            <person name="Emerson D."/>
            <person name="Stepanauskas R."/>
            <person name="D'Angelo T."/>
        </authorList>
    </citation>
    <scope>NUCLEOTIDE SEQUENCE [LARGE SCALE GENOMIC DNA]</scope>
    <source>
        <strain evidence="1">SAG AM-311-K15</strain>
    </source>
</reference>
<organism evidence="1 2">
    <name type="scientific">candidate division CSSED10-310 bacterium</name>
    <dbReference type="NCBI Taxonomy" id="2855610"/>
    <lineage>
        <taxon>Bacteria</taxon>
        <taxon>Bacteria division CSSED10-310</taxon>
    </lineage>
</organism>
<evidence type="ECO:0000313" key="2">
    <source>
        <dbReference type="Proteomes" id="UP001594351"/>
    </source>
</evidence>
<dbReference type="EMBL" id="JBHPBY010000479">
    <property type="protein sequence ID" value="MFC1853354.1"/>
    <property type="molecule type" value="Genomic_DNA"/>
</dbReference>
<gene>
    <name evidence="1" type="ORF">ACFL27_24415</name>
</gene>
<dbReference type="InterPro" id="IPR036515">
    <property type="entry name" value="Transposase_17_sf"/>
</dbReference>
<evidence type="ECO:0000313" key="1">
    <source>
        <dbReference type="EMBL" id="MFC1853354.1"/>
    </source>
</evidence>
<accession>A0ABV6Z4I8</accession>
<name>A0ABV6Z4I8_UNCC1</name>
<keyword evidence="2" id="KW-1185">Reference proteome</keyword>
<protein>
    <recommendedName>
        <fullName evidence="3">Transposase IS200-like domain-containing protein</fullName>
    </recommendedName>
</protein>
<dbReference type="Proteomes" id="UP001594351">
    <property type="component" value="Unassembled WGS sequence"/>
</dbReference>
<proteinExistence type="predicted"/>
<evidence type="ECO:0008006" key="3">
    <source>
        <dbReference type="Google" id="ProtNLM"/>
    </source>
</evidence>
<dbReference type="Gene3D" id="3.30.70.1290">
    <property type="entry name" value="Transposase IS200-like"/>
    <property type="match status" value="1"/>
</dbReference>